<dbReference type="RefSeq" id="WP_164358375.1">
    <property type="nucleotide sequence ID" value="NZ_JAAGME010001105.1"/>
</dbReference>
<feature type="non-terminal residue" evidence="1">
    <location>
        <position position="108"/>
    </location>
</feature>
<dbReference type="Proteomes" id="UP000471648">
    <property type="component" value="Unassembled WGS sequence"/>
</dbReference>
<reference evidence="1 2" key="1">
    <citation type="submission" date="2020-01" db="EMBL/GenBank/DDBJ databases">
        <title>Insect and environment-associated Actinomycetes.</title>
        <authorList>
            <person name="Currrie C."/>
            <person name="Chevrette M."/>
            <person name="Carlson C."/>
            <person name="Stubbendieck R."/>
            <person name="Wendt-Pienkowski E."/>
        </authorList>
    </citation>
    <scope>NUCLEOTIDE SEQUENCE [LARGE SCALE GENOMIC DNA]</scope>
    <source>
        <strain evidence="1 2">SID14438</strain>
    </source>
</reference>
<feature type="non-terminal residue" evidence="1">
    <location>
        <position position="1"/>
    </location>
</feature>
<proteinExistence type="predicted"/>
<gene>
    <name evidence="1" type="ORF">G3I39_27100</name>
</gene>
<name>A0A6N9VCT9_STRMI</name>
<protein>
    <submittedName>
        <fullName evidence="1">Uncharacterized protein</fullName>
    </submittedName>
</protein>
<comment type="caution">
    <text evidence="1">The sequence shown here is derived from an EMBL/GenBank/DDBJ whole genome shotgun (WGS) entry which is preliminary data.</text>
</comment>
<dbReference type="AlphaFoldDB" id="A0A6N9VCT9"/>
<sequence>ARRSAAARYGGLLQERVTAEGDRSLLRSAALALLGRPEDAELHAAALTLLVRDPQTRGRHLPQALRLFAHGDPRLPLELLAEVFPAHPEPVLAALRARLARPGDGGGT</sequence>
<accession>A0A6N9VCT9</accession>
<evidence type="ECO:0000313" key="2">
    <source>
        <dbReference type="Proteomes" id="UP000471648"/>
    </source>
</evidence>
<organism evidence="1 2">
    <name type="scientific">Streptomyces microflavus</name>
    <name type="common">Streptomyces lipmanii</name>
    <dbReference type="NCBI Taxonomy" id="1919"/>
    <lineage>
        <taxon>Bacteria</taxon>
        <taxon>Bacillati</taxon>
        <taxon>Actinomycetota</taxon>
        <taxon>Actinomycetes</taxon>
        <taxon>Kitasatosporales</taxon>
        <taxon>Streptomycetaceae</taxon>
        <taxon>Streptomyces</taxon>
    </lineage>
</organism>
<dbReference type="EMBL" id="JAAGME010001105">
    <property type="protein sequence ID" value="NEB70700.1"/>
    <property type="molecule type" value="Genomic_DNA"/>
</dbReference>
<evidence type="ECO:0000313" key="1">
    <source>
        <dbReference type="EMBL" id="NEB70700.1"/>
    </source>
</evidence>